<proteinExistence type="predicted"/>
<dbReference type="Proteomes" id="UP000221614">
    <property type="component" value="Segment"/>
</dbReference>
<reference evidence="1" key="1">
    <citation type="journal article" date="2016" name="Genome Announc.">
        <title>Complete Genome Sequences of Broad-Host-Range Pseudomonas aeruginosa Bacteriophages phiR18 and phiS12-1.</title>
        <authorList>
            <person name="Furusawa T."/>
            <person name="Iwano H."/>
            <person name="Higuchi H."/>
            <person name="Usui M."/>
            <person name="Maruyama F."/>
            <person name="Nakagawa I."/>
            <person name="Yokota H."/>
            <person name="Tamura Y."/>
        </authorList>
    </citation>
    <scope>NUCLEOTIDE SEQUENCE [LARGE SCALE GENOMIC DNA]</scope>
</reference>
<organism evidence="1 2">
    <name type="scientific">Pseudomonas phage phiR18</name>
    <dbReference type="NCBI Taxonomy" id="1752027"/>
    <lineage>
        <taxon>Viruses</taxon>
        <taxon>Duplodnaviria</taxon>
        <taxon>Heunggongvirae</taxon>
        <taxon>Uroviricota</taxon>
        <taxon>Caudoviricetes</taxon>
        <taxon>Kochitakasuvirus</taxon>
        <taxon>Kochitakasuvirus R18</taxon>
    </lineage>
</organism>
<protein>
    <submittedName>
        <fullName evidence="1">Uncharacterized protein</fullName>
    </submittedName>
</protein>
<dbReference type="GeneID" id="40080225"/>
<dbReference type="KEGG" id="vg:40080225"/>
<evidence type="ECO:0000313" key="2">
    <source>
        <dbReference type="Proteomes" id="UP000221614"/>
    </source>
</evidence>
<name>A0A0S3UG62_9CAUD</name>
<dbReference type="RefSeq" id="YP_009604331.1">
    <property type="nucleotide sequence ID" value="NC_041964.1"/>
</dbReference>
<sequence>MSNAYTTYVMQMPTDPKKRSKFIGKLNDLADKFGVEFVAMSLHDEISWEEYLRNAIAEESSMDLETLRTKWEKNQ</sequence>
<evidence type="ECO:0000313" key="1">
    <source>
        <dbReference type="EMBL" id="BAU16359.1"/>
    </source>
</evidence>
<dbReference type="EMBL" id="LC102729">
    <property type="protein sequence ID" value="BAU16359.1"/>
    <property type="molecule type" value="Genomic_DNA"/>
</dbReference>
<accession>A0A0S3UG62</accession>
<keyword evidence="2" id="KW-1185">Reference proteome</keyword>